<accession>A0A834L2R6</accession>
<dbReference type="EMBL" id="WKFB01000006">
    <property type="protein sequence ID" value="KAF6739391.1"/>
    <property type="molecule type" value="Genomic_DNA"/>
</dbReference>
<reference evidence="1" key="1">
    <citation type="journal article" name="BMC Genomics">
        <title>Long-read sequencing and de novo genome assembly of marine medaka (Oryzias melastigma).</title>
        <authorList>
            <person name="Liang P."/>
            <person name="Saqib H.S.A."/>
            <person name="Ni X."/>
            <person name="Shen Y."/>
        </authorList>
    </citation>
    <scope>NUCLEOTIDE SEQUENCE</scope>
    <source>
        <strain evidence="1">Bigg-433</strain>
    </source>
</reference>
<dbReference type="Proteomes" id="UP000646548">
    <property type="component" value="Unassembled WGS sequence"/>
</dbReference>
<evidence type="ECO:0000313" key="2">
    <source>
        <dbReference type="Proteomes" id="UP000646548"/>
    </source>
</evidence>
<sequence length="182" mass="20441">MTNLAELHQTDRSFMRASDAEGLLGFSPEDGCSSMIAHSCAARRRACVKDAFRAWRPSQSRKSFSDDRPGFLLETKRRLNERRYCCGSAAALLRHFCVTAAEPRRFLSGEPHLNVLLVSSLAAMKAKPSSTGVREEVSREARARVGAVLRKAEKHFHPFIHQADRGRVSGNFLCIIQLQRDR</sequence>
<name>A0A834L2R6_ORYME</name>
<proteinExistence type="predicted"/>
<protein>
    <submittedName>
        <fullName evidence="1">Uncharacterized protein</fullName>
    </submittedName>
</protein>
<organism evidence="1 2">
    <name type="scientific">Oryzias melastigma</name>
    <name type="common">Marine medaka</name>
    <dbReference type="NCBI Taxonomy" id="30732"/>
    <lineage>
        <taxon>Eukaryota</taxon>
        <taxon>Metazoa</taxon>
        <taxon>Chordata</taxon>
        <taxon>Craniata</taxon>
        <taxon>Vertebrata</taxon>
        <taxon>Euteleostomi</taxon>
        <taxon>Actinopterygii</taxon>
        <taxon>Neopterygii</taxon>
        <taxon>Teleostei</taxon>
        <taxon>Neoteleostei</taxon>
        <taxon>Acanthomorphata</taxon>
        <taxon>Ovalentaria</taxon>
        <taxon>Atherinomorphae</taxon>
        <taxon>Beloniformes</taxon>
        <taxon>Adrianichthyidae</taxon>
        <taxon>Oryziinae</taxon>
        <taxon>Oryzias</taxon>
    </lineage>
</organism>
<evidence type="ECO:0000313" key="1">
    <source>
        <dbReference type="EMBL" id="KAF6739391.1"/>
    </source>
</evidence>
<gene>
    <name evidence="1" type="ORF">FQA47_018218</name>
</gene>
<dbReference type="AlphaFoldDB" id="A0A834L2R6"/>
<comment type="caution">
    <text evidence="1">The sequence shown here is derived from an EMBL/GenBank/DDBJ whole genome shotgun (WGS) entry which is preliminary data.</text>
</comment>